<dbReference type="Pfam" id="PF01068">
    <property type="entry name" value="DNA_ligase_A_M"/>
    <property type="match status" value="1"/>
</dbReference>
<dbReference type="InterPro" id="IPR012310">
    <property type="entry name" value="DNA_ligase_ATP-dep_cent"/>
</dbReference>
<dbReference type="InterPro" id="IPR044117">
    <property type="entry name" value="OBF_LigC-like"/>
</dbReference>
<evidence type="ECO:0000259" key="6">
    <source>
        <dbReference type="Pfam" id="PF01068"/>
    </source>
</evidence>
<dbReference type="EMBL" id="QRDT01000003">
    <property type="protein sequence ID" value="RED38658.1"/>
    <property type="molecule type" value="Genomic_DNA"/>
</dbReference>
<dbReference type="GO" id="GO:0006281">
    <property type="term" value="P:DNA repair"/>
    <property type="evidence" value="ECO:0007669"/>
    <property type="project" value="InterPro"/>
</dbReference>
<dbReference type="Gene3D" id="2.40.50.140">
    <property type="entry name" value="Nucleic acid-binding proteins"/>
    <property type="match status" value="1"/>
</dbReference>
<evidence type="ECO:0000256" key="4">
    <source>
        <dbReference type="ARBA" id="ARBA00034003"/>
    </source>
</evidence>
<evidence type="ECO:0000256" key="2">
    <source>
        <dbReference type="ARBA" id="ARBA00012727"/>
    </source>
</evidence>
<keyword evidence="3 9" id="KW-0436">Ligase</keyword>
<comment type="catalytic activity">
    <reaction evidence="4">
        <text>ATP + (deoxyribonucleotide)n-3'-hydroxyl + 5'-phospho-(deoxyribonucleotide)m = (deoxyribonucleotide)n+m + AMP + diphosphate.</text>
        <dbReference type="EC" id="6.5.1.1"/>
    </reaction>
</comment>
<feature type="domain" description="ATP-dependent DNA ligase family profile" evidence="6">
    <location>
        <begin position="30"/>
        <end position="210"/>
    </location>
</feature>
<dbReference type="InterPro" id="IPR012309">
    <property type="entry name" value="DNA_ligase_ATP-dep_C"/>
</dbReference>
<organism evidence="9 10">
    <name type="scientific">Rhodopseudomonas pentothenatexigens</name>
    <dbReference type="NCBI Taxonomy" id="999699"/>
    <lineage>
        <taxon>Bacteria</taxon>
        <taxon>Pseudomonadati</taxon>
        <taxon>Pseudomonadota</taxon>
        <taxon>Alphaproteobacteria</taxon>
        <taxon>Hyphomicrobiales</taxon>
        <taxon>Nitrobacteraceae</taxon>
        <taxon>Rhodopseudomonas</taxon>
    </lineage>
</organism>
<feature type="domain" description="DNA ligase ATP-dependent C-terminal" evidence="7">
    <location>
        <begin position="232"/>
        <end position="331"/>
    </location>
</feature>
<dbReference type="RefSeq" id="WP_283808597.1">
    <property type="nucleotide sequence ID" value="NZ_QRDT01000003.1"/>
</dbReference>
<accession>A0A336JI77</accession>
<dbReference type="GO" id="GO:0003910">
    <property type="term" value="F:DNA ligase (ATP) activity"/>
    <property type="evidence" value="ECO:0007669"/>
    <property type="project" value="UniProtKB-EC"/>
</dbReference>
<dbReference type="Gene3D" id="3.30.470.30">
    <property type="entry name" value="DNA ligase/mRNA capping enzyme"/>
    <property type="match status" value="1"/>
</dbReference>
<dbReference type="InterPro" id="IPR016059">
    <property type="entry name" value="DNA_ligase_ATP-dep_CS"/>
</dbReference>
<evidence type="ECO:0000313" key="10">
    <source>
        <dbReference type="Proteomes" id="UP000252631"/>
    </source>
</evidence>
<dbReference type="InterPro" id="IPR044119">
    <property type="entry name" value="Adenylation_LigC-like"/>
</dbReference>
<dbReference type="Proteomes" id="UP000252631">
    <property type="component" value="Unassembled WGS sequence"/>
</dbReference>
<dbReference type="EMBL" id="UFQQ01000003">
    <property type="protein sequence ID" value="SSW89478.1"/>
    <property type="molecule type" value="Genomic_DNA"/>
</dbReference>
<dbReference type="PANTHER" id="PTHR45674">
    <property type="entry name" value="DNA LIGASE 1/3 FAMILY MEMBER"/>
    <property type="match status" value="1"/>
</dbReference>
<evidence type="ECO:0000313" key="9">
    <source>
        <dbReference type="EMBL" id="SSW89478.1"/>
    </source>
</evidence>
<sequence>MAARAKSSKTKSAAPIEPMEARSVDAIPTGSEWQYEPKWDGFRCLLVRNGDDVALWSKSGEDLTRYFPELVAAALKLKAERFVLDGEIVVPQERTFSFDDLLQRIHPAASRVKKLATETPAMLIVFDLLAGPRDDRLAAAPLGERREALEAFAEAQFKGHPTFRLSPVTTSDKQAANWLAQAGGGSDGVIAKRRDLAYQSGNRDGMQKIKKFRSADCVVGGFRYGSAPLGGRKVVGSLLLGLYDKAGLLHHVGFTSALKRAEKPALTDKLEELPGEGFTGNAPGGPSRWSTARSAEWQPLAPKLVVEICYDHFSGERFRHGTSLLRWRPDKAPRQCTMDQLEQKQVDPIKLLA</sequence>
<feature type="region of interest" description="Disordered" evidence="5">
    <location>
        <begin position="272"/>
        <end position="293"/>
    </location>
</feature>
<evidence type="ECO:0000313" key="8">
    <source>
        <dbReference type="EMBL" id="RED38658.1"/>
    </source>
</evidence>
<dbReference type="CDD" id="cd07970">
    <property type="entry name" value="OBF_DNA_ligase_LigC"/>
    <property type="match status" value="1"/>
</dbReference>
<name>A0A336JI77_9BRAD</name>
<reference evidence="9 10" key="1">
    <citation type="submission" date="2017-08" db="EMBL/GenBank/DDBJ databases">
        <authorList>
            <person name="de Groot N.N."/>
        </authorList>
    </citation>
    <scope>NUCLEOTIDE SEQUENCE [LARGE SCALE GENOMIC DNA]</scope>
    <source>
        <strain evidence="9 10">JA575</strain>
    </source>
</reference>
<keyword evidence="11" id="KW-1185">Reference proteome</keyword>
<protein>
    <recommendedName>
        <fullName evidence="2">DNA ligase (ATP)</fullName>
        <ecNumber evidence="2">6.5.1.1</ecNumber>
    </recommendedName>
</protein>
<dbReference type="PROSITE" id="PS00697">
    <property type="entry name" value="DNA_LIGASE_A1"/>
    <property type="match status" value="1"/>
</dbReference>
<dbReference type="SUPFAM" id="SSF50249">
    <property type="entry name" value="Nucleic acid-binding proteins"/>
    <property type="match status" value="1"/>
</dbReference>
<dbReference type="GO" id="GO:0006310">
    <property type="term" value="P:DNA recombination"/>
    <property type="evidence" value="ECO:0007669"/>
    <property type="project" value="InterPro"/>
</dbReference>
<evidence type="ECO:0000256" key="5">
    <source>
        <dbReference type="SAM" id="MobiDB-lite"/>
    </source>
</evidence>
<comment type="similarity">
    <text evidence="1">Belongs to the ATP-dependent DNA ligase family.</text>
</comment>
<dbReference type="EC" id="6.5.1.1" evidence="2"/>
<dbReference type="GO" id="GO:0005524">
    <property type="term" value="F:ATP binding"/>
    <property type="evidence" value="ECO:0007669"/>
    <property type="project" value="InterPro"/>
</dbReference>
<evidence type="ECO:0000256" key="1">
    <source>
        <dbReference type="ARBA" id="ARBA00007572"/>
    </source>
</evidence>
<dbReference type="AlphaFoldDB" id="A0A336JI77"/>
<gene>
    <name evidence="8" type="ORF">BJ125_10313</name>
    <name evidence="9" type="ORF">SAMN05892882_10313</name>
</gene>
<dbReference type="NCBIfam" id="NF006078">
    <property type="entry name" value="PRK08224.1"/>
    <property type="match status" value="1"/>
</dbReference>
<dbReference type="CDD" id="cd07905">
    <property type="entry name" value="Adenylation_DNA_ligase_LigC"/>
    <property type="match status" value="1"/>
</dbReference>
<evidence type="ECO:0000256" key="3">
    <source>
        <dbReference type="ARBA" id="ARBA00022598"/>
    </source>
</evidence>
<reference evidence="8 11" key="2">
    <citation type="submission" date="2018-07" db="EMBL/GenBank/DDBJ databases">
        <title>Genomic Encyclopedia of Archaeal and Bacterial Type Strains, Phase II (KMG-II): from individual species to whole genera.</title>
        <authorList>
            <person name="Goeker M."/>
        </authorList>
    </citation>
    <scope>NUCLEOTIDE SEQUENCE [LARGE SCALE GENOMIC DNA]</scope>
    <source>
        <strain evidence="8 11">JA575</strain>
    </source>
</reference>
<dbReference type="SUPFAM" id="SSF56091">
    <property type="entry name" value="DNA ligase/mRNA capping enzyme, catalytic domain"/>
    <property type="match status" value="1"/>
</dbReference>
<evidence type="ECO:0000313" key="11">
    <source>
        <dbReference type="Proteomes" id="UP000256343"/>
    </source>
</evidence>
<evidence type="ECO:0000259" key="7">
    <source>
        <dbReference type="Pfam" id="PF04679"/>
    </source>
</evidence>
<dbReference type="Pfam" id="PF04679">
    <property type="entry name" value="DNA_ligase_A_C"/>
    <property type="match status" value="1"/>
</dbReference>
<dbReference type="Proteomes" id="UP000256343">
    <property type="component" value="Unassembled WGS sequence"/>
</dbReference>
<dbReference type="InterPro" id="IPR050191">
    <property type="entry name" value="ATP-dep_DNA_ligase"/>
</dbReference>
<dbReference type="InterPro" id="IPR012340">
    <property type="entry name" value="NA-bd_OB-fold"/>
</dbReference>
<proteinExistence type="inferred from homology"/>
<dbReference type="PANTHER" id="PTHR45674:SF4">
    <property type="entry name" value="DNA LIGASE 1"/>
    <property type="match status" value="1"/>
</dbReference>